<evidence type="ECO:0000256" key="10">
    <source>
        <dbReference type="ARBA" id="ARBA00048167"/>
    </source>
</evidence>
<keyword evidence="4" id="KW-0949">S-adenosyl-L-methionine</keyword>
<evidence type="ECO:0000256" key="6">
    <source>
        <dbReference type="ARBA" id="ARBA00039449"/>
    </source>
</evidence>
<evidence type="ECO:0000313" key="12">
    <source>
        <dbReference type="Proteomes" id="UP001470230"/>
    </source>
</evidence>
<comment type="similarity">
    <text evidence="1">Belongs to the methyltransferase superfamily. NTM1 family.</text>
</comment>
<reference evidence="11 12" key="1">
    <citation type="submission" date="2024-04" db="EMBL/GenBank/DDBJ databases">
        <title>Tritrichomonas musculus Genome.</title>
        <authorList>
            <person name="Alves-Ferreira E."/>
            <person name="Grigg M."/>
            <person name="Lorenzi H."/>
            <person name="Galac M."/>
        </authorList>
    </citation>
    <scope>NUCLEOTIDE SEQUENCE [LARGE SCALE GENOMIC DNA]</scope>
    <source>
        <strain evidence="11 12">EAF2021</strain>
    </source>
</reference>
<comment type="caution">
    <text evidence="11">The sequence shown here is derived from an EMBL/GenBank/DDBJ whole genome shotgun (WGS) entry which is preliminary data.</text>
</comment>
<accession>A0ABR2IN27</accession>
<dbReference type="Gene3D" id="3.40.50.150">
    <property type="entry name" value="Vaccinia Virus protein VP39"/>
    <property type="match status" value="1"/>
</dbReference>
<dbReference type="Pfam" id="PF05891">
    <property type="entry name" value="Methyltransf_PK"/>
    <property type="match status" value="1"/>
</dbReference>
<evidence type="ECO:0000256" key="5">
    <source>
        <dbReference type="ARBA" id="ARBA00039112"/>
    </source>
</evidence>
<organism evidence="11 12">
    <name type="scientific">Tritrichomonas musculus</name>
    <dbReference type="NCBI Taxonomy" id="1915356"/>
    <lineage>
        <taxon>Eukaryota</taxon>
        <taxon>Metamonada</taxon>
        <taxon>Parabasalia</taxon>
        <taxon>Tritrichomonadida</taxon>
        <taxon>Tritrichomonadidae</taxon>
        <taxon>Tritrichomonas</taxon>
    </lineage>
</organism>
<evidence type="ECO:0000256" key="1">
    <source>
        <dbReference type="ARBA" id="ARBA00009059"/>
    </source>
</evidence>
<evidence type="ECO:0000256" key="9">
    <source>
        <dbReference type="ARBA" id="ARBA00047885"/>
    </source>
</evidence>
<keyword evidence="3" id="KW-0808">Transferase</keyword>
<evidence type="ECO:0000256" key="3">
    <source>
        <dbReference type="ARBA" id="ARBA00022679"/>
    </source>
</evidence>
<comment type="catalytic activity">
    <reaction evidence="9">
        <text>N-terminal L-prolyl-L-prolyl-L-lysyl-[protein] + 2 S-adenosyl-L-methionine = N-terminal N,N-dimethyl-L-prolyl-L-prolyl-L-lysyl-[protein] + 2 S-adenosyl-L-homocysteine + 2 H(+)</text>
        <dbReference type="Rhea" id="RHEA:54736"/>
        <dbReference type="Rhea" id="RHEA-COMP:13787"/>
        <dbReference type="Rhea" id="RHEA-COMP:13974"/>
        <dbReference type="ChEBI" id="CHEBI:15378"/>
        <dbReference type="ChEBI" id="CHEBI:57856"/>
        <dbReference type="ChEBI" id="CHEBI:59789"/>
        <dbReference type="ChEBI" id="CHEBI:138059"/>
        <dbReference type="ChEBI" id="CHEBI:138318"/>
        <dbReference type="EC" id="2.1.1.244"/>
    </reaction>
</comment>
<dbReference type="InterPro" id="IPR008576">
    <property type="entry name" value="MeTrfase_NTM1"/>
</dbReference>
<comment type="catalytic activity">
    <reaction evidence="8">
        <text>N-terminal L-seryl-L-prolyl-L-lysyl-[protein] + 3 S-adenosyl-L-methionine = N-terminal N,N,N-trimethyl-L-seryl-L-prolyl-L-lysyl-[protein] + 3 S-adenosyl-L-homocysteine + 3 H(+)</text>
        <dbReference type="Rhea" id="RHEA:54724"/>
        <dbReference type="Rhea" id="RHEA-COMP:13789"/>
        <dbReference type="Rhea" id="RHEA-COMP:13973"/>
        <dbReference type="ChEBI" id="CHEBI:15378"/>
        <dbReference type="ChEBI" id="CHEBI:57856"/>
        <dbReference type="ChEBI" id="CHEBI:59789"/>
        <dbReference type="ChEBI" id="CHEBI:138061"/>
        <dbReference type="ChEBI" id="CHEBI:138317"/>
        <dbReference type="EC" id="2.1.1.244"/>
    </reaction>
</comment>
<name>A0ABR2IN27_9EUKA</name>
<comment type="catalytic activity">
    <reaction evidence="10">
        <text>N-terminal L-alanyl-L-prolyl-L-lysyl-[protein] + 3 S-adenosyl-L-methionine = N-terminal N,N,N-trimethyl-L-alanyl-L-prolyl-L-lysyl-[protein] + 3 S-adenosyl-L-homocysteine + 3 H(+)</text>
        <dbReference type="Rhea" id="RHEA:54712"/>
        <dbReference type="Rhea" id="RHEA-COMP:13785"/>
        <dbReference type="Rhea" id="RHEA-COMP:13971"/>
        <dbReference type="ChEBI" id="CHEBI:15378"/>
        <dbReference type="ChEBI" id="CHEBI:57856"/>
        <dbReference type="ChEBI" id="CHEBI:59789"/>
        <dbReference type="ChEBI" id="CHEBI:138057"/>
        <dbReference type="ChEBI" id="CHEBI:138315"/>
        <dbReference type="EC" id="2.1.1.244"/>
    </reaction>
</comment>
<dbReference type="InterPro" id="IPR029063">
    <property type="entry name" value="SAM-dependent_MTases_sf"/>
</dbReference>
<dbReference type="EC" id="2.1.1.244" evidence="5"/>
<sequence>MTEEENQDNDIQTVDPDKVFEEYKDSWYNVSTAYWAKQEKTVDGMLGGFQSLTGFDTLSSRDIIEKYQNQGRKSKLTKLGNNKIADVGAGIGRVSHFVLADFFKSIDLIDPVGELLETAKETLSKDNVEIRTFIEGAQTWTPECEYDAYWVQWVIMYLTDADAINFLKRCKEHLNKNGYIFIKDNLAGPDLKEVKEKATFFVEDRGICRVFAHYLALFKAAGLKLIETVKQENWPTDLLPLYTFVLQ</sequence>
<dbReference type="PANTHER" id="PTHR12753:SF0">
    <property type="entry name" value="ALPHA N-TERMINAL PROTEIN METHYLTRANSFERASE 1"/>
    <property type="match status" value="1"/>
</dbReference>
<dbReference type="GO" id="GO:0008168">
    <property type="term" value="F:methyltransferase activity"/>
    <property type="evidence" value="ECO:0007669"/>
    <property type="project" value="UniProtKB-KW"/>
</dbReference>
<keyword evidence="2 11" id="KW-0489">Methyltransferase</keyword>
<evidence type="ECO:0000256" key="8">
    <source>
        <dbReference type="ARBA" id="ARBA00047306"/>
    </source>
</evidence>
<dbReference type="EMBL" id="JAPFFF010000015">
    <property type="protein sequence ID" value="KAK8866316.1"/>
    <property type="molecule type" value="Genomic_DNA"/>
</dbReference>
<evidence type="ECO:0000313" key="11">
    <source>
        <dbReference type="EMBL" id="KAK8866316.1"/>
    </source>
</evidence>
<dbReference type="GO" id="GO:0032259">
    <property type="term" value="P:methylation"/>
    <property type="evidence" value="ECO:0007669"/>
    <property type="project" value="UniProtKB-KW"/>
</dbReference>
<dbReference type="Proteomes" id="UP001470230">
    <property type="component" value="Unassembled WGS sequence"/>
</dbReference>
<dbReference type="CDD" id="cd02440">
    <property type="entry name" value="AdoMet_MTases"/>
    <property type="match status" value="1"/>
</dbReference>
<dbReference type="PIRSF" id="PIRSF016958">
    <property type="entry name" value="DUF858_MeTrfase_lik"/>
    <property type="match status" value="1"/>
</dbReference>
<dbReference type="SUPFAM" id="SSF53335">
    <property type="entry name" value="S-adenosyl-L-methionine-dependent methyltransferases"/>
    <property type="match status" value="1"/>
</dbReference>
<evidence type="ECO:0000256" key="7">
    <source>
        <dbReference type="ARBA" id="ARBA00043129"/>
    </source>
</evidence>
<gene>
    <name evidence="11" type="ORF">M9Y10_009277</name>
</gene>
<evidence type="ECO:0000256" key="2">
    <source>
        <dbReference type="ARBA" id="ARBA00022603"/>
    </source>
</evidence>
<proteinExistence type="inferred from homology"/>
<dbReference type="PANTHER" id="PTHR12753">
    <property type="entry name" value="AD-003 - RELATED"/>
    <property type="match status" value="1"/>
</dbReference>
<keyword evidence="12" id="KW-1185">Reference proteome</keyword>
<evidence type="ECO:0000256" key="4">
    <source>
        <dbReference type="ARBA" id="ARBA00022691"/>
    </source>
</evidence>
<protein>
    <recommendedName>
        <fullName evidence="6">Alpha N-terminal protein methyltransferase 1</fullName>
        <ecNumber evidence="5">2.1.1.244</ecNumber>
    </recommendedName>
    <alternativeName>
        <fullName evidence="7">X-Pro-Lys N-terminal protein methyltransferase 1</fullName>
    </alternativeName>
</protein>